<dbReference type="InterPro" id="IPR036922">
    <property type="entry name" value="Rieske_2Fe-2S_sf"/>
</dbReference>
<proteinExistence type="inferred from homology"/>
<evidence type="ECO:0000259" key="13">
    <source>
        <dbReference type="PROSITE" id="PS51296"/>
    </source>
</evidence>
<evidence type="ECO:0000256" key="5">
    <source>
        <dbReference type="ARBA" id="ARBA00022723"/>
    </source>
</evidence>
<evidence type="ECO:0000256" key="12">
    <source>
        <dbReference type="SAM" id="Phobius"/>
    </source>
</evidence>
<organism evidence="14 15">
    <name type="scientific">Ditylenchus dipsaci</name>
    <dbReference type="NCBI Taxonomy" id="166011"/>
    <lineage>
        <taxon>Eukaryota</taxon>
        <taxon>Metazoa</taxon>
        <taxon>Ecdysozoa</taxon>
        <taxon>Nematoda</taxon>
        <taxon>Chromadorea</taxon>
        <taxon>Rhabditida</taxon>
        <taxon>Tylenchina</taxon>
        <taxon>Tylenchomorpha</taxon>
        <taxon>Sphaerularioidea</taxon>
        <taxon>Anguinidae</taxon>
        <taxon>Anguininae</taxon>
        <taxon>Ditylenchus</taxon>
    </lineage>
</organism>
<evidence type="ECO:0000256" key="7">
    <source>
        <dbReference type="ARBA" id="ARBA00023004"/>
    </source>
</evidence>
<dbReference type="Gene3D" id="1.20.5.270">
    <property type="entry name" value="Ubiquinol cytochrome reductase, transmembrane domain"/>
    <property type="match status" value="1"/>
</dbReference>
<evidence type="ECO:0000256" key="4">
    <source>
        <dbReference type="ARBA" id="ARBA00022714"/>
    </source>
</evidence>
<dbReference type="InterPro" id="IPR005805">
    <property type="entry name" value="Rieske_Fe-S_prot_C"/>
</dbReference>
<dbReference type="GO" id="GO:0016020">
    <property type="term" value="C:membrane"/>
    <property type="evidence" value="ECO:0007669"/>
    <property type="project" value="UniProtKB-SubCell"/>
</dbReference>
<dbReference type="Pfam" id="PF02921">
    <property type="entry name" value="UCR_TM"/>
    <property type="match status" value="1"/>
</dbReference>
<sequence>MSTLLRTNSSASRLVAGCFPVSSAPSYPVKGVVKKAVAIKDPAAKVLTGQTLQTVVSQQANAIAPLLRSVRNVTLVSCRHSSTDVTFPNFDAYRHDSTKDPTKPASESEDERRVIPNGIVYGVGGMMAIYFGSNVLNTVAVYKSMAADQKALANIEIDLSEIPEGKSKTFEWRGKPIFVSHRTQKQIEEVRAVNVSELRHPETDESRTKKPEWMISVGICTHLGCVPFANMGEFDGYLCPCHGSHYDASVEFARDLLRSIFIFPNTTSQESVGKLLEAGNFCNGANTAGVTIYYAVYAPLTVSTIAGVSCTILYLANIWFCYKETASFRTRNSRTIQMDQDPYTLE</sequence>
<comment type="similarity">
    <text evidence="2">Belongs to the Rieske iron-sulfur protein family.</text>
</comment>
<comment type="subcellular location">
    <subcellularLocation>
        <location evidence="1">Membrane</location>
        <topology evidence="1">Single-pass membrane protein</topology>
    </subcellularLocation>
</comment>
<dbReference type="InterPro" id="IPR004192">
    <property type="entry name" value="Rieske_TM"/>
</dbReference>
<evidence type="ECO:0000256" key="2">
    <source>
        <dbReference type="ARBA" id="ARBA00010651"/>
    </source>
</evidence>
<keyword evidence="5" id="KW-0479">Metal-binding</keyword>
<keyword evidence="14" id="KW-1185">Reference proteome</keyword>
<dbReference type="PANTHER" id="PTHR10134">
    <property type="entry name" value="CYTOCHROME B-C1 COMPLEX SUBUNIT RIESKE, MITOCHONDRIAL"/>
    <property type="match status" value="1"/>
</dbReference>
<name>A0A915E979_9BILA</name>
<dbReference type="InterPro" id="IPR017941">
    <property type="entry name" value="Rieske_2Fe-2S"/>
</dbReference>
<dbReference type="SUPFAM" id="SSF50022">
    <property type="entry name" value="ISP domain"/>
    <property type="match status" value="1"/>
</dbReference>
<evidence type="ECO:0000313" key="15">
    <source>
        <dbReference type="WBParaSite" id="jg3890"/>
    </source>
</evidence>
<evidence type="ECO:0000313" key="14">
    <source>
        <dbReference type="Proteomes" id="UP000887574"/>
    </source>
</evidence>
<dbReference type="GO" id="GO:0046872">
    <property type="term" value="F:metal ion binding"/>
    <property type="evidence" value="ECO:0007669"/>
    <property type="project" value="UniProtKB-KW"/>
</dbReference>
<dbReference type="GO" id="GO:0051537">
    <property type="term" value="F:2 iron, 2 sulfur cluster binding"/>
    <property type="evidence" value="ECO:0007669"/>
    <property type="project" value="UniProtKB-KW"/>
</dbReference>
<accession>A0A915E979</accession>
<dbReference type="CDD" id="cd03470">
    <property type="entry name" value="Rieske_cytochrome_bc1"/>
    <property type="match status" value="1"/>
</dbReference>
<dbReference type="SUPFAM" id="SSF81502">
    <property type="entry name" value="ISP transmembrane anchor"/>
    <property type="match status" value="1"/>
</dbReference>
<evidence type="ECO:0000256" key="9">
    <source>
        <dbReference type="ARBA" id="ARBA00023136"/>
    </source>
</evidence>
<keyword evidence="6 12" id="KW-1133">Transmembrane helix</keyword>
<dbReference type="Gene3D" id="2.102.10.10">
    <property type="entry name" value="Rieske [2Fe-2S] iron-sulphur domain"/>
    <property type="match status" value="1"/>
</dbReference>
<keyword evidence="7" id="KW-0408">Iron</keyword>
<dbReference type="Pfam" id="PF00355">
    <property type="entry name" value="Rieske"/>
    <property type="match status" value="1"/>
</dbReference>
<keyword evidence="8" id="KW-0411">Iron-sulfur</keyword>
<dbReference type="InterPro" id="IPR014349">
    <property type="entry name" value="Rieske_Fe-S_prot"/>
</dbReference>
<evidence type="ECO:0000256" key="10">
    <source>
        <dbReference type="ARBA" id="ARBA00023157"/>
    </source>
</evidence>
<evidence type="ECO:0000256" key="1">
    <source>
        <dbReference type="ARBA" id="ARBA00004167"/>
    </source>
</evidence>
<evidence type="ECO:0000256" key="6">
    <source>
        <dbReference type="ARBA" id="ARBA00022989"/>
    </source>
</evidence>
<evidence type="ECO:0000256" key="8">
    <source>
        <dbReference type="ARBA" id="ARBA00023014"/>
    </source>
</evidence>
<dbReference type="AlphaFoldDB" id="A0A915E979"/>
<dbReference type="NCBIfam" id="TIGR01416">
    <property type="entry name" value="Rieske_proteo"/>
    <property type="match status" value="1"/>
</dbReference>
<evidence type="ECO:0000256" key="3">
    <source>
        <dbReference type="ARBA" id="ARBA00022692"/>
    </source>
</evidence>
<keyword evidence="4" id="KW-0001">2Fe-2S</keyword>
<dbReference type="WBParaSite" id="jg3890">
    <property type="protein sequence ID" value="jg3890"/>
    <property type="gene ID" value="jg3890"/>
</dbReference>
<dbReference type="InterPro" id="IPR037008">
    <property type="entry name" value="bc1_Rieske_TM_sf"/>
</dbReference>
<comment type="cofactor">
    <cofactor evidence="11">
        <name>[2Fe-2S] cluster</name>
        <dbReference type="ChEBI" id="CHEBI:190135"/>
    </cofactor>
</comment>
<dbReference type="PROSITE" id="PS51296">
    <property type="entry name" value="RIESKE"/>
    <property type="match status" value="1"/>
</dbReference>
<keyword evidence="3 12" id="KW-0812">Transmembrane</keyword>
<keyword evidence="10" id="KW-1015">Disulfide bond</keyword>
<dbReference type="PRINTS" id="PR00162">
    <property type="entry name" value="RIESKE"/>
</dbReference>
<dbReference type="Proteomes" id="UP000887574">
    <property type="component" value="Unplaced"/>
</dbReference>
<keyword evidence="9 12" id="KW-0472">Membrane</keyword>
<feature type="transmembrane region" description="Helical" evidence="12">
    <location>
        <begin position="292"/>
        <end position="322"/>
    </location>
</feature>
<protein>
    <submittedName>
        <fullName evidence="15">Rieske domain-containing protein</fullName>
    </submittedName>
</protein>
<dbReference type="GO" id="GO:0008121">
    <property type="term" value="F:quinol-cytochrome-c reductase activity"/>
    <property type="evidence" value="ECO:0007669"/>
    <property type="project" value="InterPro"/>
</dbReference>
<evidence type="ECO:0000256" key="11">
    <source>
        <dbReference type="ARBA" id="ARBA00034078"/>
    </source>
</evidence>
<dbReference type="FunFam" id="2.102.10.10:FF:000001">
    <property type="entry name" value="Cytochrome b-c1 complex subunit Rieske, mitochondrial"/>
    <property type="match status" value="1"/>
</dbReference>
<feature type="domain" description="Rieske" evidence="13">
    <location>
        <begin position="190"/>
        <end position="248"/>
    </location>
</feature>
<dbReference type="InterPro" id="IPR006317">
    <property type="entry name" value="Ubiquinol_cyt_c_Rdtase_Fe-S-su"/>
</dbReference>
<reference evidence="15" key="1">
    <citation type="submission" date="2022-11" db="UniProtKB">
        <authorList>
            <consortium name="WormBaseParasite"/>
        </authorList>
    </citation>
    <scope>IDENTIFICATION</scope>
</reference>